<evidence type="ECO:0000256" key="5">
    <source>
        <dbReference type="ARBA" id="ARBA00022691"/>
    </source>
</evidence>
<evidence type="ECO:0000256" key="3">
    <source>
        <dbReference type="ARBA" id="ARBA00022603"/>
    </source>
</evidence>
<keyword evidence="5" id="KW-0949">S-adenosyl-L-methionine</keyword>
<dbReference type="EMBL" id="CAEZVL010000070">
    <property type="protein sequence ID" value="CAB4629648.1"/>
    <property type="molecule type" value="Genomic_DNA"/>
</dbReference>
<evidence type="ECO:0000313" key="10">
    <source>
        <dbReference type="EMBL" id="CAB4629648.1"/>
    </source>
</evidence>
<proteinExistence type="inferred from homology"/>
<evidence type="ECO:0000256" key="2">
    <source>
        <dbReference type="ARBA" id="ARBA00022552"/>
    </source>
</evidence>
<evidence type="ECO:0000256" key="1">
    <source>
        <dbReference type="ARBA" id="ARBA00022490"/>
    </source>
</evidence>
<gene>
    <name evidence="8" type="ORF">UFOPK1421_00900</name>
    <name evidence="9" type="ORF">UFOPK1820_00702</name>
    <name evidence="10" type="ORF">UFOPK1960_00595</name>
    <name evidence="11" type="ORF">UFOPK2921_00282</name>
    <name evidence="12" type="ORF">UFOPK4275_00364</name>
</gene>
<dbReference type="InterPro" id="IPR023165">
    <property type="entry name" value="rRNA_Ade_diMease-like_C"/>
</dbReference>
<dbReference type="EMBL" id="CAFBQJ010000044">
    <property type="protein sequence ID" value="CAB5046517.1"/>
    <property type="molecule type" value="Genomic_DNA"/>
</dbReference>
<dbReference type="GO" id="GO:0000179">
    <property type="term" value="F:rRNA (adenine-N6,N6-)-dimethyltransferase activity"/>
    <property type="evidence" value="ECO:0007669"/>
    <property type="project" value="InterPro"/>
</dbReference>
<dbReference type="FunFam" id="1.10.8.100:FF:000001">
    <property type="entry name" value="Ribosomal RNA small subunit methyltransferase A"/>
    <property type="match status" value="1"/>
</dbReference>
<keyword evidence="1" id="KW-0963">Cytoplasm</keyword>
<dbReference type="InterPro" id="IPR029063">
    <property type="entry name" value="SAM-dependent_MTases_sf"/>
</dbReference>
<dbReference type="AlphaFoldDB" id="A0A6J6IYY2"/>
<evidence type="ECO:0000256" key="6">
    <source>
        <dbReference type="ARBA" id="ARBA00022884"/>
    </source>
</evidence>
<dbReference type="CDD" id="cd02440">
    <property type="entry name" value="AdoMet_MTases"/>
    <property type="match status" value="1"/>
</dbReference>
<evidence type="ECO:0000259" key="7">
    <source>
        <dbReference type="SMART" id="SM00650"/>
    </source>
</evidence>
<dbReference type="NCBIfam" id="TIGR00755">
    <property type="entry name" value="ksgA"/>
    <property type="match status" value="1"/>
</dbReference>
<dbReference type="PROSITE" id="PS01131">
    <property type="entry name" value="RRNA_A_DIMETH"/>
    <property type="match status" value="1"/>
</dbReference>
<keyword evidence="3" id="KW-0489">Methyltransferase</keyword>
<evidence type="ECO:0000313" key="12">
    <source>
        <dbReference type="EMBL" id="CAB5046517.1"/>
    </source>
</evidence>
<dbReference type="Gene3D" id="3.40.50.150">
    <property type="entry name" value="Vaccinia Virus protein VP39"/>
    <property type="match status" value="1"/>
</dbReference>
<accession>A0A6J6IYY2</accession>
<protein>
    <submittedName>
        <fullName evidence="10">Unannotated protein</fullName>
    </submittedName>
</protein>
<dbReference type="InterPro" id="IPR001737">
    <property type="entry name" value="KsgA/Erm"/>
</dbReference>
<dbReference type="Pfam" id="PF00398">
    <property type="entry name" value="RrnaAD"/>
    <property type="match status" value="1"/>
</dbReference>
<keyword evidence="4" id="KW-0808">Transferase</keyword>
<evidence type="ECO:0000256" key="4">
    <source>
        <dbReference type="ARBA" id="ARBA00022679"/>
    </source>
</evidence>
<evidence type="ECO:0000313" key="9">
    <source>
        <dbReference type="EMBL" id="CAB4600606.1"/>
    </source>
</evidence>
<dbReference type="PANTHER" id="PTHR11727">
    <property type="entry name" value="DIMETHYLADENOSINE TRANSFERASE"/>
    <property type="match status" value="1"/>
</dbReference>
<feature type="domain" description="Ribosomal RNA adenine methylase transferase N-terminal" evidence="7">
    <location>
        <begin position="47"/>
        <end position="219"/>
    </location>
</feature>
<dbReference type="InterPro" id="IPR020598">
    <property type="entry name" value="rRNA_Ade_methylase_Trfase_N"/>
</dbReference>
<dbReference type="PANTHER" id="PTHR11727:SF7">
    <property type="entry name" value="DIMETHYLADENOSINE TRANSFERASE-RELATED"/>
    <property type="match status" value="1"/>
</dbReference>
<dbReference type="EMBL" id="CAEZSL010000088">
    <property type="protein sequence ID" value="CAB4545106.1"/>
    <property type="molecule type" value="Genomic_DNA"/>
</dbReference>
<dbReference type="SMART" id="SM00650">
    <property type="entry name" value="rADc"/>
    <property type="match status" value="1"/>
</dbReference>
<dbReference type="HAMAP" id="MF_00607">
    <property type="entry name" value="16SrRNA_methyltr_A"/>
    <property type="match status" value="1"/>
</dbReference>
<dbReference type="EMBL" id="CAEZUK010000096">
    <property type="protein sequence ID" value="CAB4600606.1"/>
    <property type="molecule type" value="Genomic_DNA"/>
</dbReference>
<dbReference type="FunFam" id="3.40.50.150:FF:000023">
    <property type="entry name" value="Ribosomal RNA small subunit methyltransferase A"/>
    <property type="match status" value="1"/>
</dbReference>
<sequence>MPHCPSKSVSETLTVTHSQRDITELLTIHGLAPRRSFGQNFVCDPNTVRRIARMANVGPNDHVIEIGAGLGSLTLALAETGARITAIEIDHGIAPVLSDVVKHLDNVNVIVGDALELDWSTLITPGSSAVVVANLPYNVATPLVADLLDTVPSISRFVVMVQKEVALRLASVAGSSDYGAVSVKVAYWATARILGDVPPSVFVPRPKVTSSIIEITRRTEPAVGPHIEPQQLFRIVRTAFGQRRKMLRRSLATMTTAEIFAQADVSSEARPEELDVHQWGRLATAIEENRRQSSVEK</sequence>
<evidence type="ECO:0000313" key="11">
    <source>
        <dbReference type="EMBL" id="CAB4771479.1"/>
    </source>
</evidence>
<dbReference type="PROSITE" id="PS51689">
    <property type="entry name" value="SAM_RNA_A_N6_MT"/>
    <property type="match status" value="1"/>
</dbReference>
<keyword evidence="6" id="KW-0694">RNA-binding</keyword>
<dbReference type="SUPFAM" id="SSF53335">
    <property type="entry name" value="S-adenosyl-L-methionine-dependent methyltransferases"/>
    <property type="match status" value="1"/>
</dbReference>
<dbReference type="GO" id="GO:0003723">
    <property type="term" value="F:RNA binding"/>
    <property type="evidence" value="ECO:0007669"/>
    <property type="project" value="UniProtKB-KW"/>
</dbReference>
<dbReference type="InterPro" id="IPR011530">
    <property type="entry name" value="rRNA_adenine_dimethylase"/>
</dbReference>
<dbReference type="InterPro" id="IPR020596">
    <property type="entry name" value="rRNA_Ade_Mease_Trfase_CS"/>
</dbReference>
<reference evidence="10" key="1">
    <citation type="submission" date="2020-05" db="EMBL/GenBank/DDBJ databases">
        <authorList>
            <person name="Chiriac C."/>
            <person name="Salcher M."/>
            <person name="Ghai R."/>
            <person name="Kavagutti S V."/>
        </authorList>
    </citation>
    <scope>NUCLEOTIDE SEQUENCE</scope>
</reference>
<keyword evidence="2" id="KW-0698">rRNA processing</keyword>
<dbReference type="GO" id="GO:0005829">
    <property type="term" value="C:cytosol"/>
    <property type="evidence" value="ECO:0007669"/>
    <property type="project" value="TreeGrafter"/>
</dbReference>
<dbReference type="Gene3D" id="1.10.8.100">
    <property type="entry name" value="Ribosomal RNA adenine dimethylase-like, domain 2"/>
    <property type="match status" value="1"/>
</dbReference>
<evidence type="ECO:0000313" key="8">
    <source>
        <dbReference type="EMBL" id="CAB4545106.1"/>
    </source>
</evidence>
<organism evidence="10">
    <name type="scientific">freshwater metagenome</name>
    <dbReference type="NCBI Taxonomy" id="449393"/>
    <lineage>
        <taxon>unclassified sequences</taxon>
        <taxon>metagenomes</taxon>
        <taxon>ecological metagenomes</taxon>
    </lineage>
</organism>
<dbReference type="EMBL" id="CAEZZV010000022">
    <property type="protein sequence ID" value="CAB4771479.1"/>
    <property type="molecule type" value="Genomic_DNA"/>
</dbReference>
<name>A0A6J6IYY2_9ZZZZ</name>